<keyword evidence="3" id="KW-1185">Reference proteome</keyword>
<dbReference type="NCBIfam" id="TIGR02293">
    <property type="entry name" value="TAS_TIGR02293"/>
    <property type="match status" value="1"/>
</dbReference>
<sequence>MNAVTPLRPAASPVFTHMSRLLDVVLESETDAVRLAAAGVSSRSYRRAAQRLGFAPSLVAPESTVRRRLARNARFTEAESERLIRLARVYAEAVELFGDEAQALEWLNAPAAYIPGDAPVTPLQLAAKDSGARLIESHLRRTAHGVF</sequence>
<proteinExistence type="predicted"/>
<comment type="caution">
    <text evidence="2">The sequence shown here is derived from an EMBL/GenBank/DDBJ whole genome shotgun (WGS) entry which is preliminary data.</text>
</comment>
<gene>
    <name evidence="2" type="ORF">QFW80_11400</name>
</gene>
<protein>
    <submittedName>
        <fullName evidence="2">DUF2384 domain-containing protein</fullName>
    </submittedName>
</protein>
<reference evidence="2 3" key="1">
    <citation type="submission" date="2023-04" db="EMBL/GenBank/DDBJ databases">
        <title>Luteimonas sp. M1R5S18.</title>
        <authorList>
            <person name="Sun J.-Q."/>
        </authorList>
    </citation>
    <scope>NUCLEOTIDE SEQUENCE [LARGE SCALE GENOMIC DNA]</scope>
    <source>
        <strain evidence="2 3">M1R5S18</strain>
    </source>
</reference>
<dbReference type="Proteomes" id="UP001156831">
    <property type="component" value="Unassembled WGS sequence"/>
</dbReference>
<evidence type="ECO:0000313" key="2">
    <source>
        <dbReference type="EMBL" id="MDH5831122.1"/>
    </source>
</evidence>
<dbReference type="RefSeq" id="WP_280602081.1">
    <property type="nucleotide sequence ID" value="NZ_JARXRN010000025.1"/>
</dbReference>
<evidence type="ECO:0000313" key="3">
    <source>
        <dbReference type="Proteomes" id="UP001156831"/>
    </source>
</evidence>
<organism evidence="2 3">
    <name type="scientific">Luteimonas rhizosphaericola</name>
    <dbReference type="NCBI Taxonomy" id="3042024"/>
    <lineage>
        <taxon>Bacteria</taxon>
        <taxon>Pseudomonadati</taxon>
        <taxon>Pseudomonadota</taxon>
        <taxon>Gammaproteobacteria</taxon>
        <taxon>Lysobacterales</taxon>
        <taxon>Lysobacteraceae</taxon>
        <taxon>Luteimonas</taxon>
    </lineage>
</organism>
<dbReference type="Pfam" id="PF09722">
    <property type="entry name" value="Xre_MbcA_ParS_C"/>
    <property type="match status" value="1"/>
</dbReference>
<dbReference type="InterPro" id="IPR024467">
    <property type="entry name" value="Xre/MbcA/ParS-like_toxin-bd"/>
</dbReference>
<name>A0ABT6JKB6_9GAMM</name>
<accession>A0ABT6JKB6</accession>
<evidence type="ECO:0000259" key="1">
    <source>
        <dbReference type="Pfam" id="PF09722"/>
    </source>
</evidence>
<dbReference type="EMBL" id="JARXRN010000025">
    <property type="protein sequence ID" value="MDH5831122.1"/>
    <property type="molecule type" value="Genomic_DNA"/>
</dbReference>
<feature type="domain" description="Antitoxin Xre/MbcA/ParS-like toxin-binding" evidence="1">
    <location>
        <begin position="93"/>
        <end position="145"/>
    </location>
</feature>
<dbReference type="InterPro" id="IPR011979">
    <property type="entry name" value="Antitox_Xre"/>
</dbReference>